<gene>
    <name evidence="1" type="ORF">B0T10DRAFT_454198</name>
</gene>
<sequence length="182" mass="19728">MTWPCGNSIPAPLALLAERGVLTLPPNPRALVVVMIDEWASSIPVADPLSTALRLFPSPSRPWLAVGPPLTPLAHHNSVAITTSESRKVLVLEMAPSSWSSLNGWCYEPSLASALERGVPNSRTVGMHAEYQEKPSHPVATGTRFCCTHKHNRVGGRRSAAEFGCPKRRTGETDKRLSLVHP</sequence>
<dbReference type="EMBL" id="JAGPYM010000002">
    <property type="protein sequence ID" value="KAH6898875.1"/>
    <property type="molecule type" value="Genomic_DNA"/>
</dbReference>
<keyword evidence="2" id="KW-1185">Reference proteome</keyword>
<name>A0A9P8WKA6_9HYPO</name>
<protein>
    <submittedName>
        <fullName evidence="1">Uncharacterized protein</fullName>
    </submittedName>
</protein>
<comment type="caution">
    <text evidence="1">The sequence shown here is derived from an EMBL/GenBank/DDBJ whole genome shotgun (WGS) entry which is preliminary data.</text>
</comment>
<dbReference type="AlphaFoldDB" id="A0A9P8WKA6"/>
<dbReference type="Proteomes" id="UP000777438">
    <property type="component" value="Unassembled WGS sequence"/>
</dbReference>
<organism evidence="1 2">
    <name type="scientific">Thelonectria olida</name>
    <dbReference type="NCBI Taxonomy" id="1576542"/>
    <lineage>
        <taxon>Eukaryota</taxon>
        <taxon>Fungi</taxon>
        <taxon>Dikarya</taxon>
        <taxon>Ascomycota</taxon>
        <taxon>Pezizomycotina</taxon>
        <taxon>Sordariomycetes</taxon>
        <taxon>Hypocreomycetidae</taxon>
        <taxon>Hypocreales</taxon>
        <taxon>Nectriaceae</taxon>
        <taxon>Thelonectria</taxon>
    </lineage>
</organism>
<proteinExistence type="predicted"/>
<reference evidence="1 2" key="1">
    <citation type="journal article" date="2021" name="Nat. Commun.">
        <title>Genetic determinants of endophytism in the Arabidopsis root mycobiome.</title>
        <authorList>
            <person name="Mesny F."/>
            <person name="Miyauchi S."/>
            <person name="Thiergart T."/>
            <person name="Pickel B."/>
            <person name="Atanasova L."/>
            <person name="Karlsson M."/>
            <person name="Huettel B."/>
            <person name="Barry K.W."/>
            <person name="Haridas S."/>
            <person name="Chen C."/>
            <person name="Bauer D."/>
            <person name="Andreopoulos W."/>
            <person name="Pangilinan J."/>
            <person name="LaButti K."/>
            <person name="Riley R."/>
            <person name="Lipzen A."/>
            <person name="Clum A."/>
            <person name="Drula E."/>
            <person name="Henrissat B."/>
            <person name="Kohler A."/>
            <person name="Grigoriev I.V."/>
            <person name="Martin F.M."/>
            <person name="Hacquard S."/>
        </authorList>
    </citation>
    <scope>NUCLEOTIDE SEQUENCE [LARGE SCALE GENOMIC DNA]</scope>
    <source>
        <strain evidence="1 2">MPI-CAGE-CH-0241</strain>
    </source>
</reference>
<evidence type="ECO:0000313" key="1">
    <source>
        <dbReference type="EMBL" id="KAH6898875.1"/>
    </source>
</evidence>
<accession>A0A9P8WKA6</accession>
<evidence type="ECO:0000313" key="2">
    <source>
        <dbReference type="Proteomes" id="UP000777438"/>
    </source>
</evidence>